<dbReference type="RefSeq" id="WP_030289631.1">
    <property type="nucleotide sequence ID" value="NZ_JBEXMP010000020.1"/>
</dbReference>
<sequence>MSNDAIVLLREDHKEVRRLFREYQGLADGDDGARRRTVQRIVEELTVHTYLEDELVYPRIRQELPGLAEEMDRAEQEHHVADLLCEELHGMSPDDNGYDAKTAVLIDAVERHIEHEESEVFPKVRAALGRTELRELGERMQAVRETAPRQPTAGGVLHRIADALEG</sequence>
<dbReference type="Gene3D" id="1.20.120.520">
    <property type="entry name" value="nmb1532 protein domain like"/>
    <property type="match status" value="1"/>
</dbReference>
<reference evidence="2" key="1">
    <citation type="submission" date="2016-08" db="EMBL/GenBank/DDBJ databases">
        <title>Sequencing, Assembly and Comparative Genomics of S. aureofaciens ATCC 10762.</title>
        <authorList>
            <person name="Gradnigo J.S."/>
            <person name="Johnson N."/>
            <person name="Somerville G.A."/>
        </authorList>
    </citation>
    <scope>NUCLEOTIDE SEQUENCE [LARGE SCALE GENOMIC DNA]</scope>
    <source>
        <strain evidence="2">ATCC 10762</strain>
    </source>
</reference>
<feature type="domain" description="Hemerythrin-like" evidence="1">
    <location>
        <begin position="5"/>
        <end position="124"/>
    </location>
</feature>
<dbReference type="EMBL" id="JPRF03000097">
    <property type="protein sequence ID" value="OEV32345.1"/>
    <property type="molecule type" value="Genomic_DNA"/>
</dbReference>
<dbReference type="Proteomes" id="UP000037395">
    <property type="component" value="Unassembled WGS sequence"/>
</dbReference>
<dbReference type="PANTHER" id="PTHR35585:SF1">
    <property type="entry name" value="HHE DOMAIN PROTEIN (AFU_ORTHOLOGUE AFUA_4G00730)"/>
    <property type="match status" value="1"/>
</dbReference>
<dbReference type="CDD" id="cd12108">
    <property type="entry name" value="Hr-like"/>
    <property type="match status" value="1"/>
</dbReference>
<dbReference type="AlphaFoldDB" id="A0A1E7MV96"/>
<dbReference type="PANTHER" id="PTHR35585">
    <property type="entry name" value="HHE DOMAIN PROTEIN (AFU_ORTHOLOGUE AFUA_4G00730)"/>
    <property type="match status" value="1"/>
</dbReference>
<keyword evidence="3" id="KW-1185">Reference proteome</keyword>
<protein>
    <submittedName>
        <fullName evidence="2">Hemerythrin</fullName>
    </submittedName>
</protein>
<evidence type="ECO:0000313" key="3">
    <source>
        <dbReference type="Proteomes" id="UP000037395"/>
    </source>
</evidence>
<comment type="caution">
    <text evidence="2">The sequence shown here is derived from an EMBL/GenBank/DDBJ whole genome shotgun (WGS) entry which is preliminary data.</text>
</comment>
<gene>
    <name evidence="2" type="ORF">HS99_0016725</name>
</gene>
<accession>A0A1E7MV96</accession>
<proteinExistence type="predicted"/>
<name>A0A1E7MV96_KITAU</name>
<organism evidence="2 3">
    <name type="scientific">Kitasatospora aureofaciens</name>
    <name type="common">Streptomyces aureofaciens</name>
    <dbReference type="NCBI Taxonomy" id="1894"/>
    <lineage>
        <taxon>Bacteria</taxon>
        <taxon>Bacillati</taxon>
        <taxon>Actinomycetota</taxon>
        <taxon>Actinomycetes</taxon>
        <taxon>Kitasatosporales</taxon>
        <taxon>Streptomycetaceae</taxon>
        <taxon>Kitasatospora</taxon>
    </lineage>
</organism>
<dbReference type="Pfam" id="PF01814">
    <property type="entry name" value="Hemerythrin"/>
    <property type="match status" value="1"/>
</dbReference>
<evidence type="ECO:0000313" key="2">
    <source>
        <dbReference type="EMBL" id="OEV32345.1"/>
    </source>
</evidence>
<dbReference type="OrthoDB" id="9793637at2"/>
<evidence type="ECO:0000259" key="1">
    <source>
        <dbReference type="Pfam" id="PF01814"/>
    </source>
</evidence>
<dbReference type="InterPro" id="IPR012312">
    <property type="entry name" value="Hemerythrin-like"/>
</dbReference>